<reference evidence="2" key="1">
    <citation type="submission" date="2023-03" db="EMBL/GenBank/DDBJ databases">
        <title>Massive genome expansion in bonnet fungi (Mycena s.s.) driven by repeated elements and novel gene families across ecological guilds.</title>
        <authorList>
            <consortium name="Lawrence Berkeley National Laboratory"/>
            <person name="Harder C.B."/>
            <person name="Miyauchi S."/>
            <person name="Viragh M."/>
            <person name="Kuo A."/>
            <person name="Thoen E."/>
            <person name="Andreopoulos B."/>
            <person name="Lu D."/>
            <person name="Skrede I."/>
            <person name="Drula E."/>
            <person name="Henrissat B."/>
            <person name="Morin E."/>
            <person name="Kohler A."/>
            <person name="Barry K."/>
            <person name="LaButti K."/>
            <person name="Morin E."/>
            <person name="Salamov A."/>
            <person name="Lipzen A."/>
            <person name="Mereny Z."/>
            <person name="Hegedus B."/>
            <person name="Baldrian P."/>
            <person name="Stursova M."/>
            <person name="Weitz H."/>
            <person name="Taylor A."/>
            <person name="Grigoriev I.V."/>
            <person name="Nagy L.G."/>
            <person name="Martin F."/>
            <person name="Kauserud H."/>
        </authorList>
    </citation>
    <scope>NUCLEOTIDE SEQUENCE</scope>
    <source>
        <strain evidence="2">CBHHK002</strain>
    </source>
</reference>
<accession>A0AAD7ESM3</accession>
<keyword evidence="1" id="KW-0732">Signal</keyword>
<protein>
    <recommendedName>
        <fullName evidence="4">DUF4185 domain-containing protein</fullName>
    </recommendedName>
</protein>
<dbReference type="AlphaFoldDB" id="A0AAD7ESM3"/>
<comment type="caution">
    <text evidence="2">The sequence shown here is derived from an EMBL/GenBank/DDBJ whole genome shotgun (WGS) entry which is preliminary data.</text>
</comment>
<evidence type="ECO:0000256" key="1">
    <source>
        <dbReference type="SAM" id="SignalP"/>
    </source>
</evidence>
<organism evidence="2 3">
    <name type="scientific">Mycena albidolilacea</name>
    <dbReference type="NCBI Taxonomy" id="1033008"/>
    <lineage>
        <taxon>Eukaryota</taxon>
        <taxon>Fungi</taxon>
        <taxon>Dikarya</taxon>
        <taxon>Basidiomycota</taxon>
        <taxon>Agaricomycotina</taxon>
        <taxon>Agaricomycetes</taxon>
        <taxon>Agaricomycetidae</taxon>
        <taxon>Agaricales</taxon>
        <taxon>Marasmiineae</taxon>
        <taxon>Mycenaceae</taxon>
        <taxon>Mycena</taxon>
    </lineage>
</organism>
<dbReference type="Proteomes" id="UP001218218">
    <property type="component" value="Unassembled WGS sequence"/>
</dbReference>
<sequence length="386" mass="41472">MAAPLFTVAASLLVCATAVTGTIPPKAVSPVVAKTTDYGDLVDPGLNRDSCTSTLWSDNVLWVCRDTQQVLSNGSIGHQLVANTASFSSLPSSRSHHQQLLLSSPEPYGTLFYPFQQDECPANGCGDNVCGPGICGPGSRWIGWPDTTPLVVARDPFGTGWVDAYGWMAKQRLDGLTVLNATGNVLFRVTSRVSGEKKLPTTTFVDTFWSPTEIGYGTAAHVIHEEFAYLYGGTPNAELAVARVNLAGGSFENRKSYEFYVNGTWTRKTPLFTDPGAILPNTSAKQGTVYWSPKWKSFVWIGGDGFPDANGLISTAPKAEGPWSAPIQFYSGSIGNGTLPAYSLVAHPGLTDGTGDYIFISWTKTHPDPATGFAVYTQPLVRVDWK</sequence>
<proteinExistence type="predicted"/>
<evidence type="ECO:0008006" key="4">
    <source>
        <dbReference type="Google" id="ProtNLM"/>
    </source>
</evidence>
<gene>
    <name evidence="2" type="ORF">DFH08DRAFT_125121</name>
</gene>
<keyword evidence="3" id="KW-1185">Reference proteome</keyword>
<name>A0AAD7ESM3_9AGAR</name>
<feature type="signal peptide" evidence="1">
    <location>
        <begin position="1"/>
        <end position="21"/>
    </location>
</feature>
<evidence type="ECO:0000313" key="3">
    <source>
        <dbReference type="Proteomes" id="UP001218218"/>
    </source>
</evidence>
<dbReference type="EMBL" id="JARIHO010000015">
    <property type="protein sequence ID" value="KAJ7349810.1"/>
    <property type="molecule type" value="Genomic_DNA"/>
</dbReference>
<feature type="chain" id="PRO_5042205328" description="DUF4185 domain-containing protein" evidence="1">
    <location>
        <begin position="22"/>
        <end position="386"/>
    </location>
</feature>
<evidence type="ECO:0000313" key="2">
    <source>
        <dbReference type="EMBL" id="KAJ7349810.1"/>
    </source>
</evidence>